<evidence type="ECO:0000313" key="2">
    <source>
        <dbReference type="EnsemblPlants" id="AET1Gv20677900.2"/>
    </source>
</evidence>
<dbReference type="KEGG" id="ats:109751176"/>
<dbReference type="RefSeq" id="XP_020165656.1">
    <property type="nucleotide sequence ID" value="XM_020310067.4"/>
</dbReference>
<dbReference type="OrthoDB" id="691358at2759"/>
<feature type="compositionally biased region" description="Low complexity" evidence="1">
    <location>
        <begin position="101"/>
        <end position="112"/>
    </location>
</feature>
<reference evidence="2" key="4">
    <citation type="submission" date="2019-03" db="UniProtKB">
        <authorList>
            <consortium name="EnsemblPlants"/>
        </authorList>
    </citation>
    <scope>IDENTIFICATION</scope>
</reference>
<keyword evidence="3" id="KW-1185">Reference proteome</keyword>
<name>A0A452Z944_AEGTS</name>
<reference evidence="3" key="2">
    <citation type="journal article" date="2017" name="Nat. Plants">
        <title>The Aegilops tauschii genome reveals multiple impacts of transposons.</title>
        <authorList>
            <person name="Zhao G."/>
            <person name="Zou C."/>
            <person name="Li K."/>
            <person name="Wang K."/>
            <person name="Li T."/>
            <person name="Gao L."/>
            <person name="Zhang X."/>
            <person name="Wang H."/>
            <person name="Yang Z."/>
            <person name="Liu X."/>
            <person name="Jiang W."/>
            <person name="Mao L."/>
            <person name="Kong X."/>
            <person name="Jiao Y."/>
            <person name="Jia J."/>
        </authorList>
    </citation>
    <scope>NUCLEOTIDE SEQUENCE [LARGE SCALE GENOMIC DNA]</scope>
    <source>
        <strain evidence="3">cv. AL8/78</strain>
    </source>
</reference>
<dbReference type="Proteomes" id="UP000015105">
    <property type="component" value="Chromosome 1D"/>
</dbReference>
<dbReference type="OMA" id="RRSMEHG"/>
<evidence type="ECO:0000256" key="1">
    <source>
        <dbReference type="SAM" id="MobiDB-lite"/>
    </source>
</evidence>
<reference evidence="2" key="5">
    <citation type="journal article" date="2021" name="G3 (Bethesda)">
        <title>Aegilops tauschii genome assembly Aet v5.0 features greater sequence contiguity and improved annotation.</title>
        <authorList>
            <person name="Wang L."/>
            <person name="Zhu T."/>
            <person name="Rodriguez J.C."/>
            <person name="Deal K.R."/>
            <person name="Dubcovsky J."/>
            <person name="McGuire P.E."/>
            <person name="Lux T."/>
            <person name="Spannagl M."/>
            <person name="Mayer K.F.X."/>
            <person name="Baldrich P."/>
            <person name="Meyers B.C."/>
            <person name="Huo N."/>
            <person name="Gu Y.Q."/>
            <person name="Zhou H."/>
            <person name="Devos K.M."/>
            <person name="Bennetzen J.L."/>
            <person name="Unver T."/>
            <person name="Budak H."/>
            <person name="Gulick P.J."/>
            <person name="Galiba G."/>
            <person name="Kalapos B."/>
            <person name="Nelson D.R."/>
            <person name="Li P."/>
            <person name="You F.M."/>
            <person name="Luo M.C."/>
            <person name="Dvorak J."/>
        </authorList>
    </citation>
    <scope>NUCLEOTIDE SEQUENCE [LARGE SCALE GENOMIC DNA]</scope>
    <source>
        <strain evidence="2">cv. AL8/78</strain>
    </source>
</reference>
<dbReference type="EnsemblPlants" id="AET1Gv20677900.2">
    <property type="protein sequence ID" value="AET1Gv20677900.2"/>
    <property type="gene ID" value="AET1Gv20677900"/>
</dbReference>
<feature type="region of interest" description="Disordered" evidence="1">
    <location>
        <begin position="77"/>
        <end position="126"/>
    </location>
</feature>
<dbReference type="AlphaFoldDB" id="A0A452Z944"/>
<evidence type="ECO:0000313" key="3">
    <source>
        <dbReference type="Proteomes" id="UP000015105"/>
    </source>
</evidence>
<protein>
    <submittedName>
        <fullName evidence="2">Uncharacterized protein</fullName>
    </submittedName>
</protein>
<accession>A0A452Z944</accession>
<reference evidence="2" key="3">
    <citation type="journal article" date="2017" name="Nature">
        <title>Genome sequence of the progenitor of the wheat D genome Aegilops tauschii.</title>
        <authorList>
            <person name="Luo M.C."/>
            <person name="Gu Y.Q."/>
            <person name="Puiu D."/>
            <person name="Wang H."/>
            <person name="Twardziok S.O."/>
            <person name="Deal K.R."/>
            <person name="Huo N."/>
            <person name="Zhu T."/>
            <person name="Wang L."/>
            <person name="Wang Y."/>
            <person name="McGuire P.E."/>
            <person name="Liu S."/>
            <person name="Long H."/>
            <person name="Ramasamy R.K."/>
            <person name="Rodriguez J.C."/>
            <person name="Van S.L."/>
            <person name="Yuan L."/>
            <person name="Wang Z."/>
            <person name="Xia Z."/>
            <person name="Xiao L."/>
            <person name="Anderson O.D."/>
            <person name="Ouyang S."/>
            <person name="Liang Y."/>
            <person name="Zimin A.V."/>
            <person name="Pertea G."/>
            <person name="Qi P."/>
            <person name="Bennetzen J.L."/>
            <person name="Dai X."/>
            <person name="Dawson M.W."/>
            <person name="Muller H.G."/>
            <person name="Kugler K."/>
            <person name="Rivarola-Duarte L."/>
            <person name="Spannagl M."/>
            <person name="Mayer K.F.X."/>
            <person name="Lu F.H."/>
            <person name="Bevan M.W."/>
            <person name="Leroy P."/>
            <person name="Li P."/>
            <person name="You F.M."/>
            <person name="Sun Q."/>
            <person name="Liu Z."/>
            <person name="Lyons E."/>
            <person name="Wicker T."/>
            <person name="Salzberg S.L."/>
            <person name="Devos K.M."/>
            <person name="Dvorak J."/>
        </authorList>
    </citation>
    <scope>NUCLEOTIDE SEQUENCE [LARGE SCALE GENOMIC DNA]</scope>
    <source>
        <strain evidence="2">cv. AL8/78</strain>
    </source>
</reference>
<proteinExistence type="predicted"/>
<organism evidence="2 3">
    <name type="scientific">Aegilops tauschii subsp. strangulata</name>
    <name type="common">Goatgrass</name>
    <dbReference type="NCBI Taxonomy" id="200361"/>
    <lineage>
        <taxon>Eukaryota</taxon>
        <taxon>Viridiplantae</taxon>
        <taxon>Streptophyta</taxon>
        <taxon>Embryophyta</taxon>
        <taxon>Tracheophyta</taxon>
        <taxon>Spermatophyta</taxon>
        <taxon>Magnoliopsida</taxon>
        <taxon>Liliopsida</taxon>
        <taxon>Poales</taxon>
        <taxon>Poaceae</taxon>
        <taxon>BOP clade</taxon>
        <taxon>Pooideae</taxon>
        <taxon>Triticodae</taxon>
        <taxon>Triticeae</taxon>
        <taxon>Triticinae</taxon>
        <taxon>Aegilops</taxon>
    </lineage>
</organism>
<sequence length="126" mass="13625">MSSSCLAIIHPNKACQTSPSSVVPITTTTSLHRLLQLSRAKAKGVMEGLIPFIYRAVAQYRKEGQVSLADLLFDEQPSSSPTAASAYFRLPGDSGRHQRFSGDSGAAGAARRSPAHRRRSMEHGSW</sequence>
<dbReference type="PANTHER" id="PTHR34670">
    <property type="entry name" value="EXPRESSED PROTEIN"/>
    <property type="match status" value="1"/>
</dbReference>
<dbReference type="GeneID" id="109751176"/>
<reference evidence="3" key="1">
    <citation type="journal article" date="2014" name="Science">
        <title>Ancient hybridizations among the ancestral genomes of bread wheat.</title>
        <authorList>
            <consortium name="International Wheat Genome Sequencing Consortium,"/>
            <person name="Marcussen T."/>
            <person name="Sandve S.R."/>
            <person name="Heier L."/>
            <person name="Spannagl M."/>
            <person name="Pfeifer M."/>
            <person name="Jakobsen K.S."/>
            <person name="Wulff B.B."/>
            <person name="Steuernagel B."/>
            <person name="Mayer K.F."/>
            <person name="Olsen O.A."/>
        </authorList>
    </citation>
    <scope>NUCLEOTIDE SEQUENCE [LARGE SCALE GENOMIC DNA]</scope>
    <source>
        <strain evidence="3">cv. AL8/78</strain>
    </source>
</reference>
<dbReference type="PANTHER" id="PTHR34670:SF8">
    <property type="entry name" value="EXPRESSED PROTEIN"/>
    <property type="match status" value="1"/>
</dbReference>
<dbReference type="Gramene" id="AET1Gv20677900.2">
    <property type="protein sequence ID" value="AET1Gv20677900.2"/>
    <property type="gene ID" value="AET1Gv20677900"/>
</dbReference>